<dbReference type="Proteomes" id="UP000051166">
    <property type="component" value="Unassembled WGS sequence"/>
</dbReference>
<feature type="transmembrane region" description="Helical" evidence="5">
    <location>
        <begin position="332"/>
        <end position="350"/>
    </location>
</feature>
<feature type="transmembrane region" description="Helical" evidence="5">
    <location>
        <begin position="277"/>
        <end position="299"/>
    </location>
</feature>
<feature type="transmembrane region" description="Helical" evidence="5">
    <location>
        <begin position="21"/>
        <end position="43"/>
    </location>
</feature>
<sequence>MKQIGIVVLETYRRQVKSWSFLLLVLSPFIFLLLSFGVGYLSATATKGNAEKVAIIAAPKQLTQQLVVDQKNTTTRYQTVATAQKALSNKDLKGYLVVKKTAGRLQATYHGTEKLSQTQSSHFLQVLAAYQQSLNLQQAKLNQQQLTALQTTPQLRQKVTHVDKNNDDAVKLVSFMLLLFLMYFILLTYTTTVAQDIASEKGTKIMEVIFSSMPARNYFYGKILGTLSVIITHLLIYVLGGIAFFLMAPQLAITKKVFNENHELITKVLGNLANLNLLYVLLGVIIFTVLAALCGSLVVRPEDTSKAIQPVMYLVMVGFFGALTLGQTDDNLIVKVASFIPFLSSFFMPIRLINEHPAGWQVGLSLLLLLASTVGLSVYVGNLYSGLILQTDDVGMLKSFRRGLKIK</sequence>
<reference evidence="7 8" key="1">
    <citation type="journal article" date="2015" name="Genome Announc.">
        <title>Expanding the biotechnology potential of lactobacilli through comparative genomics of 213 strains and associated genera.</title>
        <authorList>
            <person name="Sun Z."/>
            <person name="Harris H.M."/>
            <person name="McCann A."/>
            <person name="Guo C."/>
            <person name="Argimon S."/>
            <person name="Zhang W."/>
            <person name="Yang X."/>
            <person name="Jeffery I.B."/>
            <person name="Cooney J.C."/>
            <person name="Kagawa T.F."/>
            <person name="Liu W."/>
            <person name="Song Y."/>
            <person name="Salvetti E."/>
            <person name="Wrobel A."/>
            <person name="Rasinkangas P."/>
            <person name="Parkhill J."/>
            <person name="Rea M.C."/>
            <person name="O'Sullivan O."/>
            <person name="Ritari J."/>
            <person name="Douillard F.P."/>
            <person name="Paul Ross R."/>
            <person name="Yang R."/>
            <person name="Briner A.E."/>
            <person name="Felis G.E."/>
            <person name="de Vos W.M."/>
            <person name="Barrangou R."/>
            <person name="Klaenhammer T.R."/>
            <person name="Caufield P.W."/>
            <person name="Cui Y."/>
            <person name="Zhang H."/>
            <person name="O'Toole P.W."/>
        </authorList>
    </citation>
    <scope>NUCLEOTIDE SEQUENCE [LARGE SCALE GENOMIC DNA]</scope>
    <source>
        <strain evidence="7 8">DSM 16230</strain>
    </source>
</reference>
<gene>
    <name evidence="7" type="ORF">FD50_GL001873</name>
</gene>
<accession>A0A0R1V0Q5</accession>
<dbReference type="STRING" id="1423801.FD50_GL001873"/>
<evidence type="ECO:0000313" key="7">
    <source>
        <dbReference type="EMBL" id="KRL96931.1"/>
    </source>
</evidence>
<comment type="caution">
    <text evidence="7">The sequence shown here is derived from an EMBL/GenBank/DDBJ whole genome shotgun (WGS) entry which is preliminary data.</text>
</comment>
<evidence type="ECO:0000256" key="4">
    <source>
        <dbReference type="ARBA" id="ARBA00023136"/>
    </source>
</evidence>
<name>A0A0R1V0Q5_9LACO</name>
<evidence type="ECO:0000256" key="3">
    <source>
        <dbReference type="ARBA" id="ARBA00022989"/>
    </source>
</evidence>
<evidence type="ECO:0000313" key="8">
    <source>
        <dbReference type="Proteomes" id="UP000051166"/>
    </source>
</evidence>
<feature type="transmembrane region" description="Helical" evidence="5">
    <location>
        <begin position="172"/>
        <end position="198"/>
    </location>
</feature>
<dbReference type="EMBL" id="AZFQ01000054">
    <property type="protein sequence ID" value="KRL96931.1"/>
    <property type="molecule type" value="Genomic_DNA"/>
</dbReference>
<evidence type="ECO:0000256" key="2">
    <source>
        <dbReference type="ARBA" id="ARBA00022692"/>
    </source>
</evidence>
<feature type="transmembrane region" description="Helical" evidence="5">
    <location>
        <begin position="311"/>
        <end position="326"/>
    </location>
</feature>
<feature type="transmembrane region" description="Helical" evidence="5">
    <location>
        <begin position="219"/>
        <end position="248"/>
    </location>
</feature>
<proteinExistence type="predicted"/>
<dbReference type="GO" id="GO:0016020">
    <property type="term" value="C:membrane"/>
    <property type="evidence" value="ECO:0007669"/>
    <property type="project" value="UniProtKB-SubCell"/>
</dbReference>
<protein>
    <submittedName>
        <fullName evidence="7">ABC transporter, permease</fullName>
    </submittedName>
</protein>
<keyword evidence="2 5" id="KW-0812">Transmembrane</keyword>
<dbReference type="InterPro" id="IPR013525">
    <property type="entry name" value="ABC2_TM"/>
</dbReference>
<dbReference type="OrthoDB" id="9768837at2"/>
<keyword evidence="8" id="KW-1185">Reference proteome</keyword>
<dbReference type="PATRIC" id="fig|1423801.4.peg.1915"/>
<dbReference type="GO" id="GO:0140359">
    <property type="term" value="F:ABC-type transporter activity"/>
    <property type="evidence" value="ECO:0007669"/>
    <property type="project" value="InterPro"/>
</dbReference>
<feature type="domain" description="ABC-2 type transporter transmembrane" evidence="6">
    <location>
        <begin position="19"/>
        <end position="375"/>
    </location>
</feature>
<dbReference type="Pfam" id="PF12698">
    <property type="entry name" value="ABC2_membrane_3"/>
    <property type="match status" value="1"/>
</dbReference>
<organism evidence="7 8">
    <name type="scientific">Liquorilactobacillus satsumensis DSM 16230 = JCM 12392</name>
    <dbReference type="NCBI Taxonomy" id="1423801"/>
    <lineage>
        <taxon>Bacteria</taxon>
        <taxon>Bacillati</taxon>
        <taxon>Bacillota</taxon>
        <taxon>Bacilli</taxon>
        <taxon>Lactobacillales</taxon>
        <taxon>Lactobacillaceae</taxon>
        <taxon>Liquorilactobacillus</taxon>
    </lineage>
</organism>
<evidence type="ECO:0000256" key="5">
    <source>
        <dbReference type="SAM" id="Phobius"/>
    </source>
</evidence>
<evidence type="ECO:0000256" key="1">
    <source>
        <dbReference type="ARBA" id="ARBA00004141"/>
    </source>
</evidence>
<comment type="subcellular location">
    <subcellularLocation>
        <location evidence="1">Membrane</location>
        <topology evidence="1">Multi-pass membrane protein</topology>
    </subcellularLocation>
</comment>
<feature type="transmembrane region" description="Helical" evidence="5">
    <location>
        <begin position="362"/>
        <end position="380"/>
    </location>
</feature>
<evidence type="ECO:0000259" key="6">
    <source>
        <dbReference type="Pfam" id="PF12698"/>
    </source>
</evidence>
<keyword evidence="4 5" id="KW-0472">Membrane</keyword>
<keyword evidence="3 5" id="KW-1133">Transmembrane helix</keyword>
<dbReference type="AlphaFoldDB" id="A0A0R1V0Q5"/>